<protein>
    <submittedName>
        <fullName evidence="3">AB hydrolase superfamily protein B1A11.02</fullName>
    </submittedName>
</protein>
<dbReference type="Gene3D" id="3.40.50.1820">
    <property type="entry name" value="alpha/beta hydrolase"/>
    <property type="match status" value="1"/>
</dbReference>
<dbReference type="SUPFAM" id="SSF53474">
    <property type="entry name" value="alpha/beta-Hydrolases"/>
    <property type="match status" value="1"/>
</dbReference>
<comment type="caution">
    <text evidence="3">The sequence shown here is derived from an EMBL/GenBank/DDBJ whole genome shotgun (WGS) entry which is preliminary data.</text>
</comment>
<reference evidence="3" key="1">
    <citation type="submission" date="2020-04" db="EMBL/GenBank/DDBJ databases">
        <title>Draft genome resource of the tomato pathogen Pseudocercospora fuligena.</title>
        <authorList>
            <person name="Zaccaron A."/>
        </authorList>
    </citation>
    <scope>NUCLEOTIDE SEQUENCE</scope>
    <source>
        <strain evidence="3">PF001</strain>
    </source>
</reference>
<dbReference type="PANTHER" id="PTHR48081">
    <property type="entry name" value="AB HYDROLASE SUPERFAMILY PROTEIN C4A8.06C"/>
    <property type="match status" value="1"/>
</dbReference>
<dbReference type="InterPro" id="IPR029058">
    <property type="entry name" value="AB_hydrolase_fold"/>
</dbReference>
<dbReference type="OrthoDB" id="408631at2759"/>
<gene>
    <name evidence="3" type="ORF">HII31_00848</name>
</gene>
<evidence type="ECO:0000259" key="2">
    <source>
        <dbReference type="Pfam" id="PF07859"/>
    </source>
</evidence>
<keyword evidence="1 3" id="KW-0378">Hydrolase</keyword>
<dbReference type="PANTHER" id="PTHR48081:SF8">
    <property type="entry name" value="ALPHA_BETA HYDROLASE FOLD-3 DOMAIN-CONTAINING PROTEIN-RELATED"/>
    <property type="match status" value="1"/>
</dbReference>
<evidence type="ECO:0000313" key="3">
    <source>
        <dbReference type="EMBL" id="KAF7197759.1"/>
    </source>
</evidence>
<name>A0A8H6VRD9_9PEZI</name>
<dbReference type="Pfam" id="PF07859">
    <property type="entry name" value="Abhydrolase_3"/>
    <property type="match status" value="1"/>
</dbReference>
<feature type="domain" description="Alpha/beta hydrolase fold-3" evidence="2">
    <location>
        <begin position="96"/>
        <end position="315"/>
    </location>
</feature>
<sequence>MAQIQDWQSLGKLDPEWEEAVKVAGGSPDLGAFPDIQTLQNFMLAAKANQNSSAGAGSLPGVSEKDHQVEMRDGHKIAVRTYHPESPPASGSPLSVVYHGGGWCLGDLSVEELLCRLLASKLGMTVANIDYRLAPEWKFPYAINDCYDATKWASQVAANASTLGADPSQGFIIGGTSAGGNIACAISHLWRDNKDSPPVTGAHLMIPAVCDASHFPEELKADHKSWDDLELAPILSRKACDLFMGNYIPKVEDRGDPLFAPLLWPTGHKNLPPQYFQIDGADPLRDEALIYERILREKEGVTTKVDVYPGQPHGFNSIFPQMKASKKWHEDSVQGVKWLLEQNWKP</sequence>
<dbReference type="AlphaFoldDB" id="A0A8H6VRD9"/>
<dbReference type="GO" id="GO:0016787">
    <property type="term" value="F:hydrolase activity"/>
    <property type="evidence" value="ECO:0007669"/>
    <property type="project" value="UniProtKB-KW"/>
</dbReference>
<organism evidence="3 4">
    <name type="scientific">Pseudocercospora fuligena</name>
    <dbReference type="NCBI Taxonomy" id="685502"/>
    <lineage>
        <taxon>Eukaryota</taxon>
        <taxon>Fungi</taxon>
        <taxon>Dikarya</taxon>
        <taxon>Ascomycota</taxon>
        <taxon>Pezizomycotina</taxon>
        <taxon>Dothideomycetes</taxon>
        <taxon>Dothideomycetidae</taxon>
        <taxon>Mycosphaerellales</taxon>
        <taxon>Mycosphaerellaceae</taxon>
        <taxon>Pseudocercospora</taxon>
    </lineage>
</organism>
<keyword evidence="4" id="KW-1185">Reference proteome</keyword>
<evidence type="ECO:0000256" key="1">
    <source>
        <dbReference type="ARBA" id="ARBA00022801"/>
    </source>
</evidence>
<accession>A0A8H6VRD9</accession>
<dbReference type="InterPro" id="IPR050300">
    <property type="entry name" value="GDXG_lipolytic_enzyme"/>
</dbReference>
<dbReference type="InterPro" id="IPR013094">
    <property type="entry name" value="AB_hydrolase_3"/>
</dbReference>
<dbReference type="Proteomes" id="UP000660729">
    <property type="component" value="Unassembled WGS sequence"/>
</dbReference>
<proteinExistence type="predicted"/>
<evidence type="ECO:0000313" key="4">
    <source>
        <dbReference type="Proteomes" id="UP000660729"/>
    </source>
</evidence>
<dbReference type="EMBL" id="JABCIY010000007">
    <property type="protein sequence ID" value="KAF7197759.1"/>
    <property type="molecule type" value="Genomic_DNA"/>
</dbReference>